<feature type="region of interest" description="Disordered" evidence="1">
    <location>
        <begin position="1"/>
        <end position="27"/>
    </location>
</feature>
<dbReference type="RefSeq" id="WP_320689888.1">
    <property type="nucleotide sequence ID" value="NZ_JAXBLV010000248.1"/>
</dbReference>
<evidence type="ECO:0008006" key="5">
    <source>
        <dbReference type="Google" id="ProtNLM"/>
    </source>
</evidence>
<keyword evidence="4" id="KW-1185">Reference proteome</keyword>
<protein>
    <recommendedName>
        <fullName evidence="5">DUF4175 domain-containing protein</fullName>
    </recommendedName>
</protein>
<sequence>MSEGFGDLPKFPGDLSDRLPPRLSEPPDRWSDRLRHAWLVYLLLAILGPMWVAALVLTFVYLGEPLGFLSLTVVMFPVGLYLRVVTWRTLSGRDPDTGKRIGRPEQ</sequence>
<evidence type="ECO:0000313" key="4">
    <source>
        <dbReference type="Proteomes" id="UP001272242"/>
    </source>
</evidence>
<evidence type="ECO:0000256" key="1">
    <source>
        <dbReference type="SAM" id="MobiDB-lite"/>
    </source>
</evidence>
<organism evidence="3 4">
    <name type="scientific">Gemmata algarum</name>
    <dbReference type="NCBI Taxonomy" id="2975278"/>
    <lineage>
        <taxon>Bacteria</taxon>
        <taxon>Pseudomonadati</taxon>
        <taxon>Planctomycetota</taxon>
        <taxon>Planctomycetia</taxon>
        <taxon>Gemmatales</taxon>
        <taxon>Gemmataceae</taxon>
        <taxon>Gemmata</taxon>
    </lineage>
</organism>
<accession>A0ABU5FBF4</accession>
<dbReference type="EMBL" id="JAXBLV010000248">
    <property type="protein sequence ID" value="MDY3563743.1"/>
    <property type="molecule type" value="Genomic_DNA"/>
</dbReference>
<dbReference type="Proteomes" id="UP001272242">
    <property type="component" value="Unassembled WGS sequence"/>
</dbReference>
<reference evidence="4" key="1">
    <citation type="journal article" date="2023" name="Mar. Drugs">
        <title>Gemmata algarum, a Novel Planctomycete Isolated from an Algal Mat, Displays Antimicrobial Activity.</title>
        <authorList>
            <person name="Kumar G."/>
            <person name="Kallscheuer N."/>
            <person name="Kashif M."/>
            <person name="Ahamad S."/>
            <person name="Jagadeeshwari U."/>
            <person name="Pannikurungottu S."/>
            <person name="Haufschild T."/>
            <person name="Kabuu M."/>
            <person name="Sasikala C."/>
            <person name="Jogler C."/>
            <person name="Ramana C."/>
        </authorList>
    </citation>
    <scope>NUCLEOTIDE SEQUENCE [LARGE SCALE GENOMIC DNA]</scope>
    <source>
        <strain evidence="4">JC673</strain>
    </source>
</reference>
<comment type="caution">
    <text evidence="3">The sequence shown here is derived from an EMBL/GenBank/DDBJ whole genome shotgun (WGS) entry which is preliminary data.</text>
</comment>
<gene>
    <name evidence="3" type="ORF">R5W23_005359</name>
</gene>
<keyword evidence="2" id="KW-1133">Transmembrane helix</keyword>
<proteinExistence type="predicted"/>
<feature type="transmembrane region" description="Helical" evidence="2">
    <location>
        <begin position="38"/>
        <end position="62"/>
    </location>
</feature>
<keyword evidence="2" id="KW-0812">Transmembrane</keyword>
<evidence type="ECO:0000313" key="3">
    <source>
        <dbReference type="EMBL" id="MDY3563743.1"/>
    </source>
</evidence>
<feature type="compositionally biased region" description="Basic and acidic residues" evidence="1">
    <location>
        <begin position="15"/>
        <end position="27"/>
    </location>
</feature>
<name>A0ABU5FBF4_9BACT</name>
<keyword evidence="2" id="KW-0472">Membrane</keyword>
<evidence type="ECO:0000256" key="2">
    <source>
        <dbReference type="SAM" id="Phobius"/>
    </source>
</evidence>
<feature type="transmembrane region" description="Helical" evidence="2">
    <location>
        <begin position="68"/>
        <end position="90"/>
    </location>
</feature>